<gene>
    <name evidence="2" type="ORF">SAMN04488024_11586</name>
</gene>
<organism evidence="2 3">
    <name type="scientific">Pedobacter soli</name>
    <dbReference type="NCBI Taxonomy" id="390242"/>
    <lineage>
        <taxon>Bacteria</taxon>
        <taxon>Pseudomonadati</taxon>
        <taxon>Bacteroidota</taxon>
        <taxon>Sphingobacteriia</taxon>
        <taxon>Sphingobacteriales</taxon>
        <taxon>Sphingobacteriaceae</taxon>
        <taxon>Pedobacter</taxon>
    </lineage>
</organism>
<dbReference type="SUPFAM" id="SSF52980">
    <property type="entry name" value="Restriction endonuclease-like"/>
    <property type="match status" value="1"/>
</dbReference>
<keyword evidence="2" id="KW-0255">Endonuclease</keyword>
<dbReference type="InterPro" id="IPR012296">
    <property type="entry name" value="Nuclease_put_TT1808"/>
</dbReference>
<feature type="domain" description="Putative restriction endonuclease" evidence="1">
    <location>
        <begin position="41"/>
        <end position="203"/>
    </location>
</feature>
<keyword evidence="3" id="KW-1185">Reference proteome</keyword>
<dbReference type="PANTHER" id="PTHR36558:SF1">
    <property type="entry name" value="RESTRICTION ENDONUCLEASE DOMAIN-CONTAINING PROTEIN-RELATED"/>
    <property type="match status" value="1"/>
</dbReference>
<evidence type="ECO:0000313" key="3">
    <source>
        <dbReference type="Proteomes" id="UP000199455"/>
    </source>
</evidence>
<sequence length="213" mass="24159">MGVSESKPYPILSDDEPVRAFNDIDGSLTYSYANYLNWLFPERVELVEGKVFKMSPAPSRVHQGIVRNISNALVNYLKGKPCQVYFAPFDVRFPKESKADKDVYTVLQPDICVICDKSKLDDRGCIGAPDIVVEILSPGNTKMELLHKYRIYEAFGVKEYWVVSQSDQSILIYTLQDYGKFQPSKIFTLSEKVTSSVLPGFELFLNDVFEDLG</sequence>
<dbReference type="PANTHER" id="PTHR36558">
    <property type="entry name" value="GLR1098 PROTEIN"/>
    <property type="match status" value="1"/>
</dbReference>
<name>A0A1G7BME7_9SPHI</name>
<dbReference type="InterPro" id="IPR008538">
    <property type="entry name" value="Uma2"/>
</dbReference>
<dbReference type="GO" id="GO:0004519">
    <property type="term" value="F:endonuclease activity"/>
    <property type="evidence" value="ECO:0007669"/>
    <property type="project" value="UniProtKB-KW"/>
</dbReference>
<dbReference type="CDD" id="cd06260">
    <property type="entry name" value="DUF820-like"/>
    <property type="match status" value="1"/>
</dbReference>
<keyword evidence="2" id="KW-0378">Hydrolase</keyword>
<accession>A0A1G7BME7</accession>
<dbReference type="AlphaFoldDB" id="A0A1G7BME7"/>
<proteinExistence type="predicted"/>
<dbReference type="STRING" id="390242.SAMN04488024_11586"/>
<evidence type="ECO:0000313" key="2">
    <source>
        <dbReference type="EMBL" id="SDE27820.1"/>
    </source>
</evidence>
<protein>
    <submittedName>
        <fullName evidence="2">Endonuclease, Uma2 family (Restriction endonuclease fold)</fullName>
    </submittedName>
</protein>
<keyword evidence="2" id="KW-0540">Nuclease</keyword>
<dbReference type="EMBL" id="FMZH01000015">
    <property type="protein sequence ID" value="SDE27820.1"/>
    <property type="molecule type" value="Genomic_DNA"/>
</dbReference>
<dbReference type="Gene3D" id="3.90.1570.10">
    <property type="entry name" value="tt1808, chain A"/>
    <property type="match status" value="1"/>
</dbReference>
<dbReference type="Pfam" id="PF05685">
    <property type="entry name" value="Uma2"/>
    <property type="match status" value="1"/>
</dbReference>
<dbReference type="Proteomes" id="UP000199455">
    <property type="component" value="Unassembled WGS sequence"/>
</dbReference>
<evidence type="ECO:0000259" key="1">
    <source>
        <dbReference type="Pfam" id="PF05685"/>
    </source>
</evidence>
<dbReference type="InterPro" id="IPR011335">
    <property type="entry name" value="Restrct_endonuc-II-like"/>
</dbReference>
<reference evidence="3" key="1">
    <citation type="submission" date="2016-10" db="EMBL/GenBank/DDBJ databases">
        <authorList>
            <person name="Varghese N."/>
            <person name="Submissions S."/>
        </authorList>
    </citation>
    <scope>NUCLEOTIDE SEQUENCE [LARGE SCALE GENOMIC DNA]</scope>
    <source>
        <strain evidence="3">DSM 18609</strain>
    </source>
</reference>